<feature type="region of interest" description="Disordered" evidence="12">
    <location>
        <begin position="546"/>
        <end position="565"/>
    </location>
</feature>
<protein>
    <recommendedName>
        <fullName evidence="11">Protein HIRA</fullName>
    </recommendedName>
</protein>
<comment type="caution">
    <text evidence="15">The sequence shown here is derived from an EMBL/GenBank/DDBJ whole genome shotgun (WGS) entry which is preliminary data.</text>
</comment>
<dbReference type="SUPFAM" id="SSF50978">
    <property type="entry name" value="WD40 repeat-like"/>
    <property type="match status" value="2"/>
</dbReference>
<gene>
    <name evidence="15" type="primary">Hira</name>
    <name evidence="15" type="ORF">Bhyg_13122</name>
</gene>
<name>A0A9Q0MYT3_9DIPT</name>
<evidence type="ECO:0000256" key="10">
    <source>
        <dbReference type="PROSITE-ProRule" id="PRU00221"/>
    </source>
</evidence>
<dbReference type="InterPro" id="IPR036322">
    <property type="entry name" value="WD40_repeat_dom_sf"/>
</dbReference>
<dbReference type="Pfam" id="PF09453">
    <property type="entry name" value="HIRA_B"/>
    <property type="match status" value="1"/>
</dbReference>
<dbReference type="PANTHER" id="PTHR13831:SF0">
    <property type="entry name" value="PROTEIN HIRA"/>
    <property type="match status" value="1"/>
</dbReference>
<dbReference type="OrthoDB" id="1741719at2759"/>
<feature type="domain" description="Protein HIRA-like C-terminal" evidence="13">
    <location>
        <begin position="683"/>
        <end position="862"/>
    </location>
</feature>
<evidence type="ECO:0000256" key="11">
    <source>
        <dbReference type="RuleBase" id="RU364014"/>
    </source>
</evidence>
<dbReference type="Proteomes" id="UP001151699">
    <property type="component" value="Chromosome X"/>
</dbReference>
<evidence type="ECO:0000313" key="15">
    <source>
        <dbReference type="EMBL" id="KAJ6640372.1"/>
    </source>
</evidence>
<dbReference type="GO" id="GO:0006338">
    <property type="term" value="P:chromatin remodeling"/>
    <property type="evidence" value="ECO:0007669"/>
    <property type="project" value="InterPro"/>
</dbReference>
<evidence type="ECO:0000256" key="6">
    <source>
        <dbReference type="ARBA" id="ARBA00022853"/>
    </source>
</evidence>
<dbReference type="GO" id="GO:0000785">
    <property type="term" value="C:chromatin"/>
    <property type="evidence" value="ECO:0007669"/>
    <property type="project" value="TreeGrafter"/>
</dbReference>
<evidence type="ECO:0000256" key="8">
    <source>
        <dbReference type="ARBA" id="ARBA00023163"/>
    </source>
</evidence>
<dbReference type="InterPro" id="IPR015943">
    <property type="entry name" value="WD40/YVTN_repeat-like_dom_sf"/>
</dbReference>
<dbReference type="PROSITE" id="PS00678">
    <property type="entry name" value="WD_REPEATS_1"/>
    <property type="match status" value="1"/>
</dbReference>
<reference evidence="15" key="1">
    <citation type="submission" date="2022-07" db="EMBL/GenBank/DDBJ databases">
        <authorList>
            <person name="Trinca V."/>
            <person name="Uliana J.V.C."/>
            <person name="Torres T.T."/>
            <person name="Ward R.J."/>
            <person name="Monesi N."/>
        </authorList>
    </citation>
    <scope>NUCLEOTIDE SEQUENCE</scope>
    <source>
        <strain evidence="15">HSMRA1968</strain>
        <tissue evidence="15">Whole embryos</tissue>
    </source>
</reference>
<dbReference type="EMBL" id="WJQU01000003">
    <property type="protein sequence ID" value="KAJ6640372.1"/>
    <property type="molecule type" value="Genomic_DNA"/>
</dbReference>
<evidence type="ECO:0000256" key="3">
    <source>
        <dbReference type="ARBA" id="ARBA00007306"/>
    </source>
</evidence>
<evidence type="ECO:0000256" key="7">
    <source>
        <dbReference type="ARBA" id="ARBA00023015"/>
    </source>
</evidence>
<comment type="function">
    <text evidence="1 11">Required for replication-independent chromatin assembly and for the periodic repression of histone gene transcription during the cell cycle.</text>
</comment>
<dbReference type="GO" id="GO:0006351">
    <property type="term" value="P:DNA-templated transcription"/>
    <property type="evidence" value="ECO:0007669"/>
    <property type="project" value="InterPro"/>
</dbReference>
<dbReference type="PROSITE" id="PS50082">
    <property type="entry name" value="WD_REPEATS_2"/>
    <property type="match status" value="3"/>
</dbReference>
<dbReference type="AlphaFoldDB" id="A0A9Q0MYT3"/>
<dbReference type="FunFam" id="2.130.10.10:FF:000075">
    <property type="entry name" value="Protein HIRA"/>
    <property type="match status" value="1"/>
</dbReference>
<organism evidence="15 16">
    <name type="scientific">Pseudolycoriella hygida</name>
    <dbReference type="NCBI Taxonomy" id="35572"/>
    <lineage>
        <taxon>Eukaryota</taxon>
        <taxon>Metazoa</taxon>
        <taxon>Ecdysozoa</taxon>
        <taxon>Arthropoda</taxon>
        <taxon>Hexapoda</taxon>
        <taxon>Insecta</taxon>
        <taxon>Pterygota</taxon>
        <taxon>Neoptera</taxon>
        <taxon>Endopterygota</taxon>
        <taxon>Diptera</taxon>
        <taxon>Nematocera</taxon>
        <taxon>Sciaroidea</taxon>
        <taxon>Sciaridae</taxon>
        <taxon>Pseudolycoriella</taxon>
    </lineage>
</organism>
<dbReference type="SMART" id="SM00320">
    <property type="entry name" value="WD40"/>
    <property type="match status" value="7"/>
</dbReference>
<dbReference type="GO" id="GO:0000417">
    <property type="term" value="C:HIR complex"/>
    <property type="evidence" value="ECO:0007669"/>
    <property type="project" value="TreeGrafter"/>
</dbReference>
<dbReference type="GO" id="GO:0031491">
    <property type="term" value="F:nucleosome binding"/>
    <property type="evidence" value="ECO:0007669"/>
    <property type="project" value="TreeGrafter"/>
</dbReference>
<evidence type="ECO:0000259" key="14">
    <source>
        <dbReference type="Pfam" id="PF24105"/>
    </source>
</evidence>
<keyword evidence="11" id="KW-0678">Repressor</keyword>
<feature type="repeat" description="WD" evidence="10">
    <location>
        <begin position="195"/>
        <end position="236"/>
    </location>
</feature>
<keyword evidence="16" id="KW-1185">Reference proteome</keyword>
<evidence type="ECO:0000259" key="13">
    <source>
        <dbReference type="Pfam" id="PF07569"/>
    </source>
</evidence>
<keyword evidence="6 11" id="KW-0156">Chromatin regulator</keyword>
<evidence type="ECO:0000313" key="16">
    <source>
        <dbReference type="Proteomes" id="UP001151699"/>
    </source>
</evidence>
<comment type="similarity">
    <text evidence="3 11">Belongs to the WD repeat HIR1 family.</text>
</comment>
<keyword evidence="4 10" id="KW-0853">WD repeat</keyword>
<evidence type="ECO:0000256" key="9">
    <source>
        <dbReference type="ARBA" id="ARBA00023242"/>
    </source>
</evidence>
<feature type="domain" description="CAF1B/HIR1 beta-propeller" evidence="14">
    <location>
        <begin position="39"/>
        <end position="384"/>
    </location>
</feature>
<dbReference type="PANTHER" id="PTHR13831">
    <property type="entry name" value="MEMBER OF THE HIR1 FAMILY OF WD-REPEAT PROTEINS"/>
    <property type="match status" value="1"/>
</dbReference>
<evidence type="ECO:0000256" key="1">
    <source>
        <dbReference type="ARBA" id="ARBA00002677"/>
    </source>
</evidence>
<keyword evidence="5 11" id="KW-0677">Repeat</keyword>
<dbReference type="InterPro" id="IPR001680">
    <property type="entry name" value="WD40_rpt"/>
</dbReference>
<dbReference type="Gene3D" id="2.130.10.10">
    <property type="entry name" value="YVTN repeat-like/Quinoprotein amine dehydrogenase"/>
    <property type="match status" value="3"/>
</dbReference>
<dbReference type="GO" id="GO:0005634">
    <property type="term" value="C:nucleus"/>
    <property type="evidence" value="ECO:0007669"/>
    <property type="project" value="UniProtKB-SubCell"/>
</dbReference>
<keyword evidence="8 11" id="KW-0804">Transcription</keyword>
<proteinExistence type="inferred from homology"/>
<dbReference type="GO" id="GO:0006355">
    <property type="term" value="P:regulation of DNA-templated transcription"/>
    <property type="evidence" value="ECO:0007669"/>
    <property type="project" value="InterPro"/>
</dbReference>
<evidence type="ECO:0000256" key="12">
    <source>
        <dbReference type="SAM" id="MobiDB-lite"/>
    </source>
</evidence>
<dbReference type="Pfam" id="PF07569">
    <property type="entry name" value="Hira"/>
    <property type="match status" value="1"/>
</dbReference>
<dbReference type="InterPro" id="IPR019015">
    <property type="entry name" value="HIRA_B_motif"/>
</dbReference>
<dbReference type="InterPro" id="IPR019775">
    <property type="entry name" value="WD40_repeat_CS"/>
</dbReference>
<accession>A0A9Q0MYT3</accession>
<keyword evidence="7 11" id="KW-0805">Transcription regulation</keyword>
<dbReference type="InterPro" id="IPR011494">
    <property type="entry name" value="HIRA-like_C"/>
</dbReference>
<dbReference type="PROSITE" id="PS50294">
    <property type="entry name" value="WD_REPEATS_REGION"/>
    <property type="match status" value="3"/>
</dbReference>
<evidence type="ECO:0000256" key="2">
    <source>
        <dbReference type="ARBA" id="ARBA00004123"/>
    </source>
</evidence>
<dbReference type="CDD" id="cd00200">
    <property type="entry name" value="WD40"/>
    <property type="match status" value="1"/>
</dbReference>
<evidence type="ECO:0000256" key="5">
    <source>
        <dbReference type="ARBA" id="ARBA00022737"/>
    </source>
</evidence>
<feature type="repeat" description="WD" evidence="10">
    <location>
        <begin position="93"/>
        <end position="125"/>
    </location>
</feature>
<sequence>MKFLKPDWVHHNGKDGSFKLEIIFVALYFSIFDTFFIAEKPIFSIDVHPDGTKFATGGQGSGPEGLVVVWNLKPVLSPDAEFNKSVPKMLCRLENHLACVNCVRWSMNGLFLASGGDDKVVMVWKKGKGPSAVFGNSGITKTTENWRCITTLRGHAGDILDLAWSPQDRWLGTCSVDNNVIIWDMHNPPVIVAILKGHSGLVKGITWDPVGKFVASQSDDRSVKIWKTSDWTCQSTITEPFEDCGGTTHVLRLSWSPDGLYLVSAHAMNGGGPTAQIIEREGWKCDKDFVGHRKAVTCVRFHNSILKRQTSKPNKAQQYCCLAVGSRDRALSIWMTALKRPLVVIYDLFQDSILDLSWSTDGHILLACSTDGTIACLQFSANELGKPLSEEDKNSLYQRMYGKSANMDMVQPEKDVIIEYPELVNVAKEKSTTNNSNEVKAHIAPDVKSRQTVEAGQPKTAIPKQIETRTADGKRRITPMFIPLNQEEVSETPQELNSSSRSNTNMVIDEVEKSSVLSPQFVAAETPPPQKRLDHLLDNRLTKQTPIKSTNMPKPLSPVTSQPPHLSNSVEAFSLKLNSLNAGKAVPLKGNHEKTAGEFTLQITNATTNTSFGSLSLIVCNNVHNKNEWKANVGSPIVNFSLSQKYVLICCLNGTLRFLDIKNGICVFPVIKLPTAVVQSAFSINSEFGGIVTECGCVRIWNVPNESIYITCSCTDLLSGSNVAHFHITENGIAFIMLSNGSSYSYSLSLNSWLELNSRDPVLRYGLSTTPSNPVKSIRTCPLGAVQSIGNSFQPTVKAYAGITTTSTDWQHVCKLSFIENQIKICEAIQSPIELQYWYAMLGSHLASHGSEKRIRFLLDDLLGPTHSFFESNNMTGRTILGVPKHSLLEKVLEHFKLAPQWQRIYMEYTEQLSELKQSATAKMNCNYLGA</sequence>
<dbReference type="Pfam" id="PF24105">
    <property type="entry name" value="Beta-prop_CAF1B_HIR1"/>
    <property type="match status" value="1"/>
</dbReference>
<evidence type="ECO:0000256" key="4">
    <source>
        <dbReference type="ARBA" id="ARBA00022574"/>
    </source>
</evidence>
<dbReference type="InterPro" id="IPR055410">
    <property type="entry name" value="Beta-prop_CAF1B_HIR1"/>
</dbReference>
<feature type="repeat" description="WD" evidence="10">
    <location>
        <begin position="152"/>
        <end position="193"/>
    </location>
</feature>
<comment type="subcellular location">
    <subcellularLocation>
        <location evidence="2 11">Nucleus</location>
    </subcellularLocation>
</comment>
<dbReference type="InterPro" id="IPR031120">
    <property type="entry name" value="HIR1-like"/>
</dbReference>
<keyword evidence="9 11" id="KW-0539">Nucleus</keyword>